<accession>A0A1V1PHB6</accession>
<evidence type="ECO:0000313" key="3">
    <source>
        <dbReference type="Proteomes" id="UP000189670"/>
    </source>
</evidence>
<dbReference type="PANTHER" id="PTHR30538">
    <property type="entry name" value="LYSINE 2,3-AMINOMUTASE-RELATED"/>
    <property type="match status" value="1"/>
</dbReference>
<reference evidence="3" key="1">
    <citation type="submission" date="2012-11" db="EMBL/GenBank/DDBJ databases">
        <authorList>
            <person name="Lucero-Rivera Y.E."/>
            <person name="Tovar-Ramirez D."/>
        </authorList>
    </citation>
    <scope>NUCLEOTIDE SEQUENCE [LARGE SCALE GENOMIC DNA]</scope>
    <source>
        <strain evidence="3">Araruama</strain>
    </source>
</reference>
<evidence type="ECO:0000313" key="2">
    <source>
        <dbReference type="EMBL" id="ETR74075.1"/>
    </source>
</evidence>
<gene>
    <name evidence="2" type="ORF">OMM_00464</name>
</gene>
<keyword evidence="1" id="KW-0411">Iron-sulfur</keyword>
<name>A0A1V1PHB6_9BACT</name>
<dbReference type="GO" id="GO:0051539">
    <property type="term" value="F:4 iron, 4 sulfur cluster binding"/>
    <property type="evidence" value="ECO:0007669"/>
    <property type="project" value="UniProtKB-KW"/>
</dbReference>
<dbReference type="EMBL" id="ATBP01000022">
    <property type="protein sequence ID" value="ETR74075.1"/>
    <property type="molecule type" value="Genomic_DNA"/>
</dbReference>
<evidence type="ECO:0000256" key="1">
    <source>
        <dbReference type="ARBA" id="ARBA00022485"/>
    </source>
</evidence>
<dbReference type="AlphaFoldDB" id="A0A1V1PHB6"/>
<keyword evidence="1" id="KW-0479">Metal-binding</keyword>
<sequence length="763" mass="87486">MLIIDLFAAANKSTPIVNNQDLPQILPLTIKKGGSSFMQKQENTDKIAISIRSQKLLQKLLKQNPQLEQILRQSKSETEALTKINQWVDELLNQRPDLQAFYKENSKQNFYNLKWSDFAAMRLHDYVKNAGKTFEDLNNRGAIVETNPIKLLWLAVNYGTGGGTPDFFEDMLFLFQQLFQEEDALKLAPEALEKYMNQYPDGLDPDIIHLREQNRDRIIGVIIDRIDSGAITDKYYKFESNMTRDEKMARALEWWKTKRFHLRFAVRDPDDLNDMLGNALDTDTMEILHDAKGAGIPTFVNPYYLSLLNIYPPDNAVGADQAIRDYILYSKQLVNEFGHIVAWEKEDQVEPGKPNAAGWLLPFHHSIHRRYPEVAIIIPDTMGRTCGGLCSSCQRMYDFQSGHLNFDLDKLKPTIKWKDKLKQIMDYFENDAQLRDILITGGDALMSSDSSLEQLLTAIYDMAARKRNANKIRKPGEKYAEILRIRLGTRLLAYLPQRITPELIEILATFKKKASQIGIRQFVIQTHFESPMEITPESRKAIDGLLSAGWIITNQLVFTAAASRIGHTARLRRTLNSVGVLPYYTFSVKGYMENNHNFAPLARLQQEQYQEKYLGIPDEKFFDTISTIPEKAESAVEIMEGLLKESTTMFLATDRSVLNLPGVGKSCTFRVIGITRDGRRVLEFDHDATRSHSPIINKMGTIIIIESKTIRQYLDQLVEMGENERDYLSVYGFSAGLTEPRMPLYEYPTYDFDITDEMTNLEI</sequence>
<protein>
    <submittedName>
        <fullName evidence="2">Lysine 2,3-aminomutase</fullName>
    </submittedName>
</protein>
<organism evidence="2 3">
    <name type="scientific">Candidatus Magnetoglobus multicellularis str. Araruama</name>
    <dbReference type="NCBI Taxonomy" id="890399"/>
    <lineage>
        <taxon>Bacteria</taxon>
        <taxon>Pseudomonadati</taxon>
        <taxon>Thermodesulfobacteriota</taxon>
        <taxon>Desulfobacteria</taxon>
        <taxon>Desulfobacterales</taxon>
        <taxon>Desulfobacteraceae</taxon>
        <taxon>Candidatus Magnetoglobus</taxon>
    </lineage>
</organism>
<proteinExistence type="predicted"/>
<dbReference type="PANTHER" id="PTHR30538:SF1">
    <property type="entry name" value="L-LYSINE 2,3-AMINOMUTASE"/>
    <property type="match status" value="1"/>
</dbReference>
<dbReference type="InterPro" id="IPR003739">
    <property type="entry name" value="Lys_aminomutase/Glu_NH3_mut"/>
</dbReference>
<keyword evidence="1" id="KW-0004">4Fe-4S</keyword>
<dbReference type="InterPro" id="IPR013785">
    <property type="entry name" value="Aldolase_TIM"/>
</dbReference>
<comment type="caution">
    <text evidence="2">The sequence shown here is derived from an EMBL/GenBank/DDBJ whole genome shotgun (WGS) entry which is preliminary data.</text>
</comment>
<dbReference type="Proteomes" id="UP000189670">
    <property type="component" value="Unassembled WGS sequence"/>
</dbReference>
<keyword evidence="1" id="KW-0408">Iron</keyword>
<dbReference type="Gene3D" id="3.20.20.70">
    <property type="entry name" value="Aldolase class I"/>
    <property type="match status" value="1"/>
</dbReference>